<proteinExistence type="predicted"/>
<feature type="region of interest" description="Disordered" evidence="1">
    <location>
        <begin position="1"/>
        <end position="21"/>
    </location>
</feature>
<evidence type="ECO:0008006" key="4">
    <source>
        <dbReference type="Google" id="ProtNLM"/>
    </source>
</evidence>
<dbReference type="EMBL" id="JAIQCJ010001357">
    <property type="protein sequence ID" value="KAJ8790277.1"/>
    <property type="molecule type" value="Genomic_DNA"/>
</dbReference>
<keyword evidence="3" id="KW-1185">Reference proteome</keyword>
<feature type="compositionally biased region" description="Polar residues" evidence="1">
    <location>
        <begin position="1"/>
        <end position="14"/>
    </location>
</feature>
<protein>
    <recommendedName>
        <fullName evidence="4">Basic proline-rich protein-like</fullName>
    </recommendedName>
</protein>
<feature type="region of interest" description="Disordered" evidence="1">
    <location>
        <begin position="298"/>
        <end position="322"/>
    </location>
</feature>
<reference evidence="2 3" key="1">
    <citation type="submission" date="2022-11" db="EMBL/GenBank/DDBJ databases">
        <title>Whole genome sequence of Eschrichtius robustus ER-17-0199.</title>
        <authorList>
            <person name="Bruniche-Olsen A."/>
            <person name="Black A.N."/>
            <person name="Fields C.J."/>
            <person name="Walden K."/>
            <person name="Dewoody J.A."/>
        </authorList>
    </citation>
    <scope>NUCLEOTIDE SEQUENCE [LARGE SCALE GENOMIC DNA]</scope>
    <source>
        <strain evidence="2">ER-17-0199</strain>
        <tissue evidence="2">Blubber</tissue>
    </source>
</reference>
<name>A0AB34HBU9_ESCRO</name>
<accession>A0AB34HBU9</accession>
<organism evidence="2 3">
    <name type="scientific">Eschrichtius robustus</name>
    <name type="common">California gray whale</name>
    <name type="synonym">Eschrichtius gibbosus</name>
    <dbReference type="NCBI Taxonomy" id="9764"/>
    <lineage>
        <taxon>Eukaryota</taxon>
        <taxon>Metazoa</taxon>
        <taxon>Chordata</taxon>
        <taxon>Craniata</taxon>
        <taxon>Vertebrata</taxon>
        <taxon>Euteleostomi</taxon>
        <taxon>Mammalia</taxon>
        <taxon>Eutheria</taxon>
        <taxon>Laurasiatheria</taxon>
        <taxon>Artiodactyla</taxon>
        <taxon>Whippomorpha</taxon>
        <taxon>Cetacea</taxon>
        <taxon>Mysticeti</taxon>
        <taxon>Eschrichtiidae</taxon>
        <taxon>Eschrichtius</taxon>
    </lineage>
</organism>
<feature type="region of interest" description="Disordered" evidence="1">
    <location>
        <begin position="41"/>
        <end position="282"/>
    </location>
</feature>
<gene>
    <name evidence="2" type="ORF">J1605_021354</name>
</gene>
<dbReference type="AlphaFoldDB" id="A0AB34HBU9"/>
<evidence type="ECO:0000313" key="3">
    <source>
        <dbReference type="Proteomes" id="UP001159641"/>
    </source>
</evidence>
<evidence type="ECO:0000313" key="2">
    <source>
        <dbReference type="EMBL" id="KAJ8790277.1"/>
    </source>
</evidence>
<feature type="compositionally biased region" description="Low complexity" evidence="1">
    <location>
        <begin position="355"/>
        <end position="365"/>
    </location>
</feature>
<evidence type="ECO:0000256" key="1">
    <source>
        <dbReference type="SAM" id="MobiDB-lite"/>
    </source>
</evidence>
<comment type="caution">
    <text evidence="2">The sequence shown here is derived from an EMBL/GenBank/DDBJ whole genome shotgun (WGS) entry which is preliminary data.</text>
</comment>
<feature type="region of interest" description="Disordered" evidence="1">
    <location>
        <begin position="343"/>
        <end position="379"/>
    </location>
</feature>
<sequence length="379" mass="39789">MPQDAGSETLQQEVAFTPGLSDPKAHALSACLFLEEAHSPKGLAGASCGDGDDEVEEQLLKQESRPLQSHPEIRGEGTRPGLNRFYIEGAAPGEGLHVAPRRAGRPSVRDLQDPSAPVGRWGQGVGADTPPRSAPGARQGAPPRRPTPRGAPGRLPRAGALPRAEDPGRASSRQACELPPSGAQGEPSLAAATETAVALPLSPHPAPCPEVLPGWGPSGAIARPRRRRGHPPASGLSRSSQPVAAGASGTWNAETPLRPRSRVRGSPGQPARRPQIEPLWRRSEAELYRGRAGYIVSSPRLPPAPLPPPFFPPRPGPRGHPPASVWPSLLPLLSHPDLFVPHNPGTPAPLPSPLAAWTAPQAADAARSEVDRTAVPRER</sequence>
<dbReference type="Proteomes" id="UP001159641">
    <property type="component" value="Unassembled WGS sequence"/>
</dbReference>
<feature type="compositionally biased region" description="Pro residues" evidence="1">
    <location>
        <begin position="300"/>
        <end position="320"/>
    </location>
</feature>
<feature type="compositionally biased region" description="Basic and acidic residues" evidence="1">
    <location>
        <begin position="366"/>
        <end position="379"/>
    </location>
</feature>
<feature type="compositionally biased region" description="Low complexity" evidence="1">
    <location>
        <begin position="130"/>
        <end position="162"/>
    </location>
</feature>